<dbReference type="Gene3D" id="1.20.1600.10">
    <property type="entry name" value="Outer membrane efflux proteins (OEP)"/>
    <property type="match status" value="1"/>
</dbReference>
<proteinExistence type="predicted"/>
<evidence type="ECO:0000313" key="1">
    <source>
        <dbReference type="EMBL" id="GAC08332.1"/>
    </source>
</evidence>
<dbReference type="Proteomes" id="UP000006320">
    <property type="component" value="Unassembled WGS sequence"/>
</dbReference>
<organism evidence="1 2">
    <name type="scientific">Paraglaciecola chathamensis S18K6</name>
    <dbReference type="NCBI Taxonomy" id="1127672"/>
    <lineage>
        <taxon>Bacteria</taxon>
        <taxon>Pseudomonadati</taxon>
        <taxon>Pseudomonadota</taxon>
        <taxon>Gammaproteobacteria</taxon>
        <taxon>Alteromonadales</taxon>
        <taxon>Alteromonadaceae</taxon>
        <taxon>Paraglaciecola</taxon>
    </lineage>
</organism>
<accession>A0AAV3UTD6</accession>
<comment type="caution">
    <text evidence="1">The sequence shown here is derived from an EMBL/GenBank/DDBJ whole genome shotgun (WGS) entry which is preliminary data.</text>
</comment>
<sequence length="426" mass="47464">MIKKHQYSLTLKPIASRFLVGVLAGVVSLTTLGETVPSLSLTMQNAVSLTLENHPDLRVFVDQQAVMEGRRIQAGTEQRAQVSLMIEDAMGTDNFSALKSMQSTLTYSWILQQEQISSRIKAVDSEASQLLNDKKVKALDLSALTAKKFIEVLVSEEQLRLNKLGVSQARELLSVIKERINAGKSSLVERKLAEAELIRRELAVEDSEHEIAAAKYQLSALWGDPETDYSLSGDLSEIPMLPNTAQAISSIRNNPQVSRFTTSQRIVESQIENARIEAKPQWQLSAGVRRYESTDDFGLVAGVSIPWGRTDINAGKIAALRAQQQVLASEQASLMQQLDAQLFVLIQEMAHSGHVIHTIENRIIPTLDSALKEARHAFEKGQLSYTQWVQLQRELLNTQRQLVASYEAMHLQHIEIQRLTGTAFSQ</sequence>
<protein>
    <submittedName>
        <fullName evidence="1">Outer membrane efflux protein</fullName>
    </submittedName>
</protein>
<dbReference type="SUPFAM" id="SSF56954">
    <property type="entry name" value="Outer membrane efflux proteins (OEP)"/>
    <property type="match status" value="1"/>
</dbReference>
<dbReference type="GO" id="GO:0015562">
    <property type="term" value="F:efflux transmembrane transporter activity"/>
    <property type="evidence" value="ECO:0007669"/>
    <property type="project" value="InterPro"/>
</dbReference>
<dbReference type="RefSeq" id="WP_007984386.1">
    <property type="nucleotide sequence ID" value="NZ_BAEM01000006.1"/>
</dbReference>
<dbReference type="InterPro" id="IPR010131">
    <property type="entry name" value="MdtP/NodT-like"/>
</dbReference>
<dbReference type="PANTHER" id="PTHR30203:SF24">
    <property type="entry name" value="BLR4935 PROTEIN"/>
    <property type="match status" value="1"/>
</dbReference>
<dbReference type="EMBL" id="BAEM01000006">
    <property type="protein sequence ID" value="GAC08332.1"/>
    <property type="molecule type" value="Genomic_DNA"/>
</dbReference>
<name>A0AAV3UTD6_9ALTE</name>
<reference evidence="1 2" key="1">
    <citation type="journal article" date="2017" name="Antonie Van Leeuwenhoek">
        <title>Rhizobium rhizosphaerae sp. nov., a novel species isolated from rice rhizosphere.</title>
        <authorList>
            <person name="Zhao J.J."/>
            <person name="Zhang J."/>
            <person name="Zhang R.J."/>
            <person name="Zhang C.W."/>
            <person name="Yin H.Q."/>
            <person name="Zhang X.X."/>
        </authorList>
    </citation>
    <scope>NUCLEOTIDE SEQUENCE [LARGE SCALE GENOMIC DNA]</scope>
    <source>
        <strain evidence="1 2">S18K6</strain>
    </source>
</reference>
<gene>
    <name evidence="1" type="ORF">GCHA_0368</name>
</gene>
<evidence type="ECO:0000313" key="2">
    <source>
        <dbReference type="Proteomes" id="UP000006320"/>
    </source>
</evidence>
<dbReference type="PANTHER" id="PTHR30203">
    <property type="entry name" value="OUTER MEMBRANE CATION EFFLUX PROTEIN"/>
    <property type="match status" value="1"/>
</dbReference>
<dbReference type="AlphaFoldDB" id="A0AAV3UTD6"/>